<dbReference type="PANTHER" id="PTHR36842">
    <property type="entry name" value="PROTEIN TOLB HOMOLOG"/>
    <property type="match status" value="1"/>
</dbReference>
<organism evidence="3 5">
    <name type="scientific">Prevotella communis</name>
    <dbReference type="NCBI Taxonomy" id="2913614"/>
    <lineage>
        <taxon>Bacteria</taxon>
        <taxon>Pseudomonadati</taxon>
        <taxon>Bacteroidota</taxon>
        <taxon>Bacteroidia</taxon>
        <taxon>Bacteroidales</taxon>
        <taxon>Prevotellaceae</taxon>
        <taxon>Prevotella</taxon>
    </lineage>
</organism>
<comment type="similarity">
    <text evidence="1">Belongs to the TolB family.</text>
</comment>
<dbReference type="InterPro" id="IPR011659">
    <property type="entry name" value="WD40"/>
</dbReference>
<dbReference type="EMBL" id="FNIW01000004">
    <property type="protein sequence ID" value="SDN85101.1"/>
    <property type="molecule type" value="Genomic_DNA"/>
</dbReference>
<evidence type="ECO:0000313" key="5">
    <source>
        <dbReference type="Proteomes" id="UP000199134"/>
    </source>
</evidence>
<gene>
    <name evidence="3" type="ORF">SAMN04487900_10411</name>
    <name evidence="2" type="ORF">SAMN04487901_103183</name>
</gene>
<dbReference type="PROSITE" id="PS51257">
    <property type="entry name" value="PROKAR_LIPOPROTEIN"/>
    <property type="match status" value="1"/>
</dbReference>
<dbReference type="PANTHER" id="PTHR36842:SF1">
    <property type="entry name" value="PROTEIN TOLB"/>
    <property type="match status" value="1"/>
</dbReference>
<dbReference type="AlphaFoldDB" id="A0A1H0ERW5"/>
<dbReference type="Gene3D" id="2.120.10.30">
    <property type="entry name" value="TolB, C-terminal domain"/>
    <property type="match status" value="2"/>
</dbReference>
<dbReference type="Proteomes" id="UP000199134">
    <property type="component" value="Unassembled WGS sequence"/>
</dbReference>
<dbReference type="OrthoDB" id="1117425at2"/>
<evidence type="ECO:0000313" key="2">
    <source>
        <dbReference type="EMBL" id="SDG40134.1"/>
    </source>
</evidence>
<dbReference type="EMBL" id="FNCQ01000003">
    <property type="protein sequence ID" value="SDG40134.1"/>
    <property type="molecule type" value="Genomic_DNA"/>
</dbReference>
<accession>A0A1H0ERW5</accession>
<evidence type="ECO:0000313" key="4">
    <source>
        <dbReference type="Proteomes" id="UP000198779"/>
    </source>
</evidence>
<dbReference type="Pfam" id="PF07676">
    <property type="entry name" value="PD40"/>
    <property type="match status" value="3"/>
</dbReference>
<evidence type="ECO:0000313" key="3">
    <source>
        <dbReference type="EMBL" id="SDN85101.1"/>
    </source>
</evidence>
<dbReference type="SUPFAM" id="SSF82171">
    <property type="entry name" value="DPP6 N-terminal domain-like"/>
    <property type="match status" value="1"/>
</dbReference>
<reference evidence="2 5" key="1">
    <citation type="submission" date="2016-10" db="EMBL/GenBank/DDBJ databases">
        <authorList>
            <person name="de Groot N.N."/>
        </authorList>
    </citation>
    <scope>NUCLEOTIDE SEQUENCE [LARGE SCALE GENOMIC DNA]</scope>
    <source>
        <strain evidence="5">BP1-145</strain>
        <strain evidence="2">BP1-148</strain>
    </source>
</reference>
<accession>A0A1G7TYJ4</accession>
<proteinExistence type="inferred from homology"/>
<name>A0A1H0ERW5_9BACT</name>
<dbReference type="InterPro" id="IPR011042">
    <property type="entry name" value="6-blade_b-propeller_TolB-like"/>
</dbReference>
<sequence>MKRFFLPFFFFTALLFSCGPSVPEVFTESDELPRIYPDYVDVTIPVNIAPLAFELDDDEADGMIARYKAGNVEVVCEDKMQPSIGEWRRLVEQGSDISVDVYVKHDDQWIHHKPFEIHVAGDSIDAYLSYRLIPASFVSYEALTINQRCLENYDESVIYDNMLCSFEVEGQCINCHHYQQYNPERMQFHARQKNGGTIIAYDGKIKKVNMKNDSILSAGVYPAWHPWLKLIVYSTDKTHQSFYTTDPNKIEVYDLESDIIAYDIDKGEVTNLENDTTEFEVFPAWAPDGKTLYYCSAHYERKNYQVSDATELVSRCGELKYNIYKKRFDPETKQFGPRELVFAADSLGMSAVLPRISPDGRWLVFTMSEYGYFHIWHHEADLWIMDLREKVNSGQLATAHPIKGINSDDTESYHSWSSNGRWLVFSSRRDDGTFTRPFIAHMSKDGKWGKPFELPQEDPDYHRQLLRSYNIPEFMYGPVNIDPHTFADILKGEGEPVKYVQRLQ</sequence>
<dbReference type="Proteomes" id="UP000198779">
    <property type="component" value="Unassembled WGS sequence"/>
</dbReference>
<evidence type="ECO:0000256" key="1">
    <source>
        <dbReference type="ARBA" id="ARBA00009820"/>
    </source>
</evidence>
<protein>
    <submittedName>
        <fullName evidence="3">WD40-like Beta Propeller Repeat</fullName>
    </submittedName>
</protein>
<dbReference type="STRING" id="645274.SAMN04487901_103183"/>
<reference evidence="3 4" key="2">
    <citation type="submission" date="2016-10" db="EMBL/GenBank/DDBJ databases">
        <authorList>
            <person name="Varghese N."/>
            <person name="Submissions S."/>
        </authorList>
    </citation>
    <scope>NUCLEOTIDE SEQUENCE</scope>
    <source>
        <strain evidence="3">BP1-145</strain>
        <strain evidence="4">BP1-148</strain>
    </source>
</reference>
<keyword evidence="4" id="KW-1185">Reference proteome</keyword>
<dbReference type="RefSeq" id="WP_091815303.1">
    <property type="nucleotide sequence ID" value="NZ_FNCQ01000003.1"/>
</dbReference>